<gene>
    <name evidence="1" type="ORF">CDAR_273491</name>
</gene>
<name>A0AAV4W548_9ARAC</name>
<accession>A0AAV4W548</accession>
<reference evidence="1 2" key="1">
    <citation type="submission" date="2021-06" db="EMBL/GenBank/DDBJ databases">
        <title>Caerostris darwini draft genome.</title>
        <authorList>
            <person name="Kono N."/>
            <person name="Arakawa K."/>
        </authorList>
    </citation>
    <scope>NUCLEOTIDE SEQUENCE [LARGE SCALE GENOMIC DNA]</scope>
</reference>
<dbReference type="AlphaFoldDB" id="A0AAV4W548"/>
<sequence>MNSIKNPQTIHKCRESKTGKPELAVPEQDIVCLQENAHGTWEPSAGGVAVSKLFGKVKNTDWKRNSGNRSFAEFVFYCKFLCRVKFRIWLNFDIKYPNLLMSIMILINDILSL</sequence>
<dbReference type="EMBL" id="BPLQ01014068">
    <property type="protein sequence ID" value="GIY77024.1"/>
    <property type="molecule type" value="Genomic_DNA"/>
</dbReference>
<proteinExistence type="predicted"/>
<organism evidence="1 2">
    <name type="scientific">Caerostris darwini</name>
    <dbReference type="NCBI Taxonomy" id="1538125"/>
    <lineage>
        <taxon>Eukaryota</taxon>
        <taxon>Metazoa</taxon>
        <taxon>Ecdysozoa</taxon>
        <taxon>Arthropoda</taxon>
        <taxon>Chelicerata</taxon>
        <taxon>Arachnida</taxon>
        <taxon>Araneae</taxon>
        <taxon>Araneomorphae</taxon>
        <taxon>Entelegynae</taxon>
        <taxon>Araneoidea</taxon>
        <taxon>Araneidae</taxon>
        <taxon>Caerostris</taxon>
    </lineage>
</organism>
<evidence type="ECO:0000313" key="1">
    <source>
        <dbReference type="EMBL" id="GIY77024.1"/>
    </source>
</evidence>
<comment type="caution">
    <text evidence="1">The sequence shown here is derived from an EMBL/GenBank/DDBJ whole genome shotgun (WGS) entry which is preliminary data.</text>
</comment>
<dbReference type="Proteomes" id="UP001054837">
    <property type="component" value="Unassembled WGS sequence"/>
</dbReference>
<evidence type="ECO:0000313" key="2">
    <source>
        <dbReference type="Proteomes" id="UP001054837"/>
    </source>
</evidence>
<keyword evidence="2" id="KW-1185">Reference proteome</keyword>
<protein>
    <submittedName>
        <fullName evidence="1">Uncharacterized protein</fullName>
    </submittedName>
</protein>